<keyword evidence="2" id="KW-1133">Transmembrane helix</keyword>
<feature type="transmembrane region" description="Helical" evidence="2">
    <location>
        <begin position="355"/>
        <end position="376"/>
    </location>
</feature>
<keyword evidence="2" id="KW-0812">Transmembrane</keyword>
<comment type="caution">
    <text evidence="3">The sequence shown here is derived from an EMBL/GenBank/DDBJ whole genome shotgun (WGS) entry which is preliminary data.</text>
</comment>
<accession>A0A2S8F0B6</accession>
<gene>
    <name evidence="3" type="ORF">C5Y96_24895</name>
</gene>
<protein>
    <recommendedName>
        <fullName evidence="5">PepSY domain-containing protein</fullName>
    </recommendedName>
</protein>
<evidence type="ECO:0000313" key="3">
    <source>
        <dbReference type="EMBL" id="PQO25573.1"/>
    </source>
</evidence>
<feature type="compositionally biased region" description="Gly residues" evidence="1">
    <location>
        <begin position="387"/>
        <end position="397"/>
    </location>
</feature>
<evidence type="ECO:0008006" key="5">
    <source>
        <dbReference type="Google" id="ProtNLM"/>
    </source>
</evidence>
<organism evidence="3 4">
    <name type="scientific">Blastopirellula marina</name>
    <dbReference type="NCBI Taxonomy" id="124"/>
    <lineage>
        <taxon>Bacteria</taxon>
        <taxon>Pseudomonadati</taxon>
        <taxon>Planctomycetota</taxon>
        <taxon>Planctomycetia</taxon>
        <taxon>Pirellulales</taxon>
        <taxon>Pirellulaceae</taxon>
        <taxon>Blastopirellula</taxon>
    </lineage>
</organism>
<keyword evidence="2" id="KW-0472">Membrane</keyword>
<dbReference type="InterPro" id="IPR005625">
    <property type="entry name" value="PepSY-ass_TM"/>
</dbReference>
<evidence type="ECO:0000256" key="2">
    <source>
        <dbReference type="SAM" id="Phobius"/>
    </source>
</evidence>
<name>A0A2S8F0B6_9BACT</name>
<feature type="region of interest" description="Disordered" evidence="1">
    <location>
        <begin position="387"/>
        <end position="416"/>
    </location>
</feature>
<reference evidence="3 4" key="1">
    <citation type="submission" date="2018-02" db="EMBL/GenBank/DDBJ databases">
        <title>Comparative genomes isolates from brazilian mangrove.</title>
        <authorList>
            <person name="Araujo J.E."/>
            <person name="Taketani R.G."/>
            <person name="Silva M.C.P."/>
            <person name="Loureco M.V."/>
            <person name="Andreote F.D."/>
        </authorList>
    </citation>
    <scope>NUCLEOTIDE SEQUENCE [LARGE SCALE GENOMIC DNA]</scope>
    <source>
        <strain evidence="3 4">HEX-2 MGV</strain>
    </source>
</reference>
<feature type="transmembrane region" description="Helical" evidence="2">
    <location>
        <begin position="90"/>
        <end position="112"/>
    </location>
</feature>
<feature type="transmembrane region" description="Helical" evidence="2">
    <location>
        <begin position="323"/>
        <end position="348"/>
    </location>
</feature>
<proteinExistence type="predicted"/>
<sequence length="416" mass="45733">MNFYGRCNEKQLPHMSFVFPARFLSLFIYIQDPAMSTTELPSEAKQEGQDTASILAAARAKSGTKSKQTPKPKKFADKAWNSSMKFIRRVHLYSGIFMLPWVLLYGFTGWFFNHPGYFRGDQVTSFSASDVADGQLASLPKPDTMAASIVDELNIESFMVDGPEIKLTNIRPAEFTGFLTYSVRAEDAEHSIEIDPVSGNGEIRTTFQSQEEEHEEVAPPSNPLENFRPVEITENAMAMGQAAAPRVLSDLGLSSGEARTGRRSANLKFSAEVDGTPCIVTYNLSNGSVTALREDSKPTTDTKRFLERLHLARQYSPHWNVQWFWALTVDLMFVSMVFWGLSGILMWWQIKRTRLLGGGFFVASVICAVLLMVGMYDNMATSGRGRGGGGGGGGGGRPAPAPVETQANVPKIAVAD</sequence>
<evidence type="ECO:0000313" key="4">
    <source>
        <dbReference type="Proteomes" id="UP000240009"/>
    </source>
</evidence>
<dbReference type="EMBL" id="PUIA01000081">
    <property type="protein sequence ID" value="PQO25573.1"/>
    <property type="molecule type" value="Genomic_DNA"/>
</dbReference>
<evidence type="ECO:0000256" key="1">
    <source>
        <dbReference type="SAM" id="MobiDB-lite"/>
    </source>
</evidence>
<dbReference type="AlphaFoldDB" id="A0A2S8F0B6"/>
<dbReference type="Proteomes" id="UP000240009">
    <property type="component" value="Unassembled WGS sequence"/>
</dbReference>
<dbReference type="Pfam" id="PF03929">
    <property type="entry name" value="PepSY_TM"/>
    <property type="match status" value="1"/>
</dbReference>